<dbReference type="KEGG" id="nlc:EBAPG3_011300"/>
<evidence type="ECO:0000256" key="2">
    <source>
        <dbReference type="ARBA" id="ARBA00023125"/>
    </source>
</evidence>
<feature type="domain" description="Response regulatory" evidence="5">
    <location>
        <begin position="8"/>
        <end position="125"/>
    </location>
</feature>
<dbReference type="InterPro" id="IPR001789">
    <property type="entry name" value="Sig_transdc_resp-reg_receiver"/>
</dbReference>
<dbReference type="Proteomes" id="UP000012179">
    <property type="component" value="Chromosome"/>
</dbReference>
<evidence type="ECO:0000313" key="7">
    <source>
        <dbReference type="Proteomes" id="UP000012179"/>
    </source>
</evidence>
<dbReference type="Gene3D" id="3.40.50.2300">
    <property type="match status" value="1"/>
</dbReference>
<dbReference type="SUPFAM" id="SSF46894">
    <property type="entry name" value="C-terminal effector domain of the bipartite response regulators"/>
    <property type="match status" value="1"/>
</dbReference>
<accession>A0A1W6SR69</accession>
<evidence type="ECO:0000259" key="4">
    <source>
        <dbReference type="PROSITE" id="PS50043"/>
    </source>
</evidence>
<dbReference type="Pfam" id="PF00072">
    <property type="entry name" value="Response_reg"/>
    <property type="match status" value="1"/>
</dbReference>
<dbReference type="InterPro" id="IPR011006">
    <property type="entry name" value="CheY-like_superfamily"/>
</dbReference>
<organism evidence="6 7">
    <name type="scientific">Nitrosospira lacus</name>
    <dbReference type="NCBI Taxonomy" id="1288494"/>
    <lineage>
        <taxon>Bacteria</taxon>
        <taxon>Pseudomonadati</taxon>
        <taxon>Pseudomonadota</taxon>
        <taxon>Betaproteobacteria</taxon>
        <taxon>Nitrosomonadales</taxon>
        <taxon>Nitrosomonadaceae</taxon>
        <taxon>Nitrosospira</taxon>
    </lineage>
</organism>
<evidence type="ECO:0000256" key="3">
    <source>
        <dbReference type="PROSITE-ProRule" id="PRU00169"/>
    </source>
</evidence>
<reference evidence="6 7" key="1">
    <citation type="journal article" date="2015" name="Int. J. Syst. Evol. Microbiol.">
        <title>Nitrosospira lacus sp. nov., a psychrotolerant, ammonia-oxidizing bacterium from sandy lake sediment.</title>
        <authorList>
            <person name="Urakawa H."/>
            <person name="Garcia J.C."/>
            <person name="Nielsen J.L."/>
            <person name="Le V.Q."/>
            <person name="Kozlowski J.A."/>
            <person name="Stein L.Y."/>
            <person name="Lim C.K."/>
            <person name="Pommerening-Roser A."/>
            <person name="Martens-Habbena W."/>
            <person name="Stahl D.A."/>
            <person name="Klotz M.G."/>
        </authorList>
    </citation>
    <scope>NUCLEOTIDE SEQUENCE [LARGE SCALE GENOMIC DNA]</scope>
    <source>
        <strain evidence="6 7">APG3</strain>
    </source>
</reference>
<dbReference type="CDD" id="cd17535">
    <property type="entry name" value="REC_NarL-like"/>
    <property type="match status" value="1"/>
</dbReference>
<dbReference type="RefSeq" id="WP_004174724.1">
    <property type="nucleotide sequence ID" value="NZ_CP021106.3"/>
</dbReference>
<dbReference type="PANTHER" id="PTHR43214">
    <property type="entry name" value="TWO-COMPONENT RESPONSE REGULATOR"/>
    <property type="match status" value="1"/>
</dbReference>
<gene>
    <name evidence="6" type="ORF">EBAPG3_011300</name>
</gene>
<evidence type="ECO:0000256" key="1">
    <source>
        <dbReference type="ARBA" id="ARBA00022553"/>
    </source>
</evidence>
<name>A0A1W6SR69_9PROT</name>
<feature type="domain" description="HTH luxR-type" evidence="4">
    <location>
        <begin position="139"/>
        <end position="204"/>
    </location>
</feature>
<dbReference type="InterPro" id="IPR058245">
    <property type="entry name" value="NreC/VraR/RcsB-like_REC"/>
</dbReference>
<dbReference type="PROSITE" id="PS50110">
    <property type="entry name" value="RESPONSE_REGULATORY"/>
    <property type="match status" value="1"/>
</dbReference>
<feature type="modified residue" description="4-aspartylphosphate" evidence="3">
    <location>
        <position position="59"/>
    </location>
</feature>
<sequence>MSTESIVKIMIVEDQPIVIHGLCQFLDIVPAFKVVATARNTDEARRHIQNLGIDLVIMDIRLQSDIDGIDLTAEFRTQFENLIVLIYSDEKYVEFVRRALRAGARGYLLKGSGIEKIKSAIDTVMDGSIYLDGGLPVRPDPEVDPLTAREEEILRLVAKWKTTKQIAYELKLADATVKSHKQNIMAKLYLSGLNELEREAIRRYGNPDDRGTG</sequence>
<keyword evidence="2 6" id="KW-0238">DNA-binding</keyword>
<dbReference type="InterPro" id="IPR000792">
    <property type="entry name" value="Tscrpt_reg_LuxR_C"/>
</dbReference>
<dbReference type="GO" id="GO:0000160">
    <property type="term" value="P:phosphorelay signal transduction system"/>
    <property type="evidence" value="ECO:0007669"/>
    <property type="project" value="InterPro"/>
</dbReference>
<dbReference type="PROSITE" id="PS50043">
    <property type="entry name" value="HTH_LUXR_2"/>
    <property type="match status" value="1"/>
</dbReference>
<dbReference type="InterPro" id="IPR039420">
    <property type="entry name" value="WalR-like"/>
</dbReference>
<dbReference type="GO" id="GO:0006355">
    <property type="term" value="P:regulation of DNA-templated transcription"/>
    <property type="evidence" value="ECO:0007669"/>
    <property type="project" value="InterPro"/>
</dbReference>
<dbReference type="eggNOG" id="COG2197">
    <property type="taxonomic scope" value="Bacteria"/>
</dbReference>
<keyword evidence="1 3" id="KW-0597">Phosphoprotein</keyword>
<protein>
    <submittedName>
        <fullName evidence="6">DNA-binding response regulator</fullName>
    </submittedName>
</protein>
<proteinExistence type="predicted"/>
<dbReference type="SMART" id="SM00448">
    <property type="entry name" value="REC"/>
    <property type="match status" value="1"/>
</dbReference>
<dbReference type="InterPro" id="IPR016032">
    <property type="entry name" value="Sig_transdc_resp-reg_C-effctor"/>
</dbReference>
<dbReference type="EMBL" id="CP021106">
    <property type="protein sequence ID" value="ARO88314.1"/>
    <property type="molecule type" value="Genomic_DNA"/>
</dbReference>
<evidence type="ECO:0000313" key="6">
    <source>
        <dbReference type="EMBL" id="ARO88314.1"/>
    </source>
</evidence>
<dbReference type="SMART" id="SM00421">
    <property type="entry name" value="HTH_LUXR"/>
    <property type="match status" value="1"/>
</dbReference>
<dbReference type="Pfam" id="PF00196">
    <property type="entry name" value="GerE"/>
    <property type="match status" value="1"/>
</dbReference>
<dbReference type="CDD" id="cd06170">
    <property type="entry name" value="LuxR_C_like"/>
    <property type="match status" value="1"/>
</dbReference>
<evidence type="ECO:0000259" key="5">
    <source>
        <dbReference type="PROSITE" id="PS50110"/>
    </source>
</evidence>
<dbReference type="SUPFAM" id="SSF52172">
    <property type="entry name" value="CheY-like"/>
    <property type="match status" value="1"/>
</dbReference>
<dbReference type="PANTHER" id="PTHR43214:SF43">
    <property type="entry name" value="TWO-COMPONENT RESPONSE REGULATOR"/>
    <property type="match status" value="1"/>
</dbReference>
<dbReference type="PRINTS" id="PR00038">
    <property type="entry name" value="HTHLUXR"/>
</dbReference>
<dbReference type="AlphaFoldDB" id="A0A1W6SR69"/>
<dbReference type="OrthoDB" id="9780593at2"/>
<dbReference type="GO" id="GO:0003677">
    <property type="term" value="F:DNA binding"/>
    <property type="evidence" value="ECO:0007669"/>
    <property type="project" value="UniProtKB-KW"/>
</dbReference>
<keyword evidence="7" id="KW-1185">Reference proteome</keyword>